<feature type="binding site" evidence="8">
    <location>
        <position position="211"/>
    </location>
    <ligand>
        <name>pyruvate</name>
        <dbReference type="ChEBI" id="CHEBI:15361"/>
    </ligand>
</feature>
<dbReference type="EC" id="4.1.3.3" evidence="9"/>
<dbReference type="PRINTS" id="PR00146">
    <property type="entry name" value="DHPICSNTHASE"/>
</dbReference>
<evidence type="ECO:0000256" key="6">
    <source>
        <dbReference type="PIRNR" id="PIRNR001365"/>
    </source>
</evidence>
<evidence type="ECO:0000256" key="5">
    <source>
        <dbReference type="ARBA" id="ARBA00023277"/>
    </source>
</evidence>
<protein>
    <submittedName>
        <fullName evidence="9">N-acetylneuraminate lyase</fullName>
        <ecNumber evidence="9">4.1.3.3</ecNumber>
    </submittedName>
</protein>
<feature type="active site" description="Schiff-base intermediate with substrate" evidence="7">
    <location>
        <position position="169"/>
    </location>
</feature>
<dbReference type="PANTHER" id="PTHR12128">
    <property type="entry name" value="DIHYDRODIPICOLINATE SYNTHASE"/>
    <property type="match status" value="1"/>
</dbReference>
<dbReference type="AlphaFoldDB" id="A0A5C6EJK7"/>
<dbReference type="RefSeq" id="WP_146535523.1">
    <property type="nucleotide sequence ID" value="NZ_SJPX01000004.1"/>
</dbReference>
<comment type="caution">
    <text evidence="9">The sequence shown here is derived from an EMBL/GenBank/DDBJ whole genome shotgun (WGS) entry which is preliminary data.</text>
</comment>
<dbReference type="InterPro" id="IPR002220">
    <property type="entry name" value="DapA-like"/>
</dbReference>
<evidence type="ECO:0000313" key="9">
    <source>
        <dbReference type="EMBL" id="TWU49232.1"/>
    </source>
</evidence>
<proteinExistence type="inferred from homology"/>
<keyword evidence="3 6" id="KW-0456">Lyase</keyword>
<dbReference type="SMART" id="SM01130">
    <property type="entry name" value="DHDPS"/>
    <property type="match status" value="1"/>
</dbReference>
<gene>
    <name evidence="9" type="primary">nanA</name>
    <name evidence="9" type="ORF">Poly59_38460</name>
</gene>
<evidence type="ECO:0000256" key="7">
    <source>
        <dbReference type="PIRSR" id="PIRSR001365-1"/>
    </source>
</evidence>
<feature type="active site" description="Proton donor/acceptor" evidence="7">
    <location>
        <position position="139"/>
    </location>
</feature>
<organism evidence="9 10">
    <name type="scientific">Rubripirellula reticaptiva</name>
    <dbReference type="NCBI Taxonomy" id="2528013"/>
    <lineage>
        <taxon>Bacteria</taxon>
        <taxon>Pseudomonadati</taxon>
        <taxon>Planctomycetota</taxon>
        <taxon>Planctomycetia</taxon>
        <taxon>Pirellulales</taxon>
        <taxon>Pirellulaceae</taxon>
        <taxon>Rubripirellula</taxon>
    </lineage>
</organism>
<sequence length="310" mass="33325">MTTTNLSGLVAATYTPLNDEGDLNLRAIPSMVDHLLAQGIEGLYVCGSTGEGMSLTSDERRAVAEAYVQATAKRIPVIVQVGHNSVREASQLAKHAQAIGADVISATCPSYFKVSDVATLVQTMGEVASGAPELPFYYYHIPSLTGSAIDMGEFLLQAGDRIPNLVGLKYTDTKLFDFQHCLELQDGRFDVVWGCDEMLLGALATGARAGIGSTYNIAAPLYRRIIDAFATSNVEEARRWQSKSIELIRTIGKFPFHPAMKAILEMRGLKVGGCRLPQGRLSKADAASLRNELEVIGFDVEQAGGLAPAE</sequence>
<dbReference type="PIRSF" id="PIRSF001365">
    <property type="entry name" value="DHDPS"/>
    <property type="match status" value="1"/>
</dbReference>
<accession>A0A5C6EJK7</accession>
<comment type="similarity">
    <text evidence="6">Belongs to the DapA family.</text>
</comment>
<dbReference type="GO" id="GO:0008747">
    <property type="term" value="F:N-acetylneuraminate lyase activity"/>
    <property type="evidence" value="ECO:0007669"/>
    <property type="project" value="UniProtKB-EC"/>
</dbReference>
<name>A0A5C6EJK7_9BACT</name>
<dbReference type="InterPro" id="IPR013785">
    <property type="entry name" value="Aldolase_TIM"/>
</dbReference>
<dbReference type="PROSITE" id="PS00665">
    <property type="entry name" value="DHDPS_1"/>
    <property type="match status" value="1"/>
</dbReference>
<keyword evidence="2" id="KW-0963">Cytoplasm</keyword>
<evidence type="ECO:0000256" key="3">
    <source>
        <dbReference type="ARBA" id="ARBA00023239"/>
    </source>
</evidence>
<dbReference type="Proteomes" id="UP000317977">
    <property type="component" value="Unassembled WGS sequence"/>
</dbReference>
<evidence type="ECO:0000256" key="8">
    <source>
        <dbReference type="PIRSR" id="PIRSR001365-2"/>
    </source>
</evidence>
<dbReference type="Pfam" id="PF00701">
    <property type="entry name" value="DHDPS"/>
    <property type="match status" value="1"/>
</dbReference>
<keyword evidence="4" id="KW-0704">Schiff base</keyword>
<keyword evidence="5" id="KW-0119">Carbohydrate metabolism</keyword>
<dbReference type="InterPro" id="IPR020624">
    <property type="entry name" value="Schiff_base-form_aldolases_CS"/>
</dbReference>
<dbReference type="SUPFAM" id="SSF51569">
    <property type="entry name" value="Aldolase"/>
    <property type="match status" value="1"/>
</dbReference>
<comment type="subcellular location">
    <subcellularLocation>
        <location evidence="1">Cytoplasm</location>
    </subcellularLocation>
</comment>
<feature type="binding site" evidence="8">
    <location>
        <position position="49"/>
    </location>
    <ligand>
        <name>pyruvate</name>
        <dbReference type="ChEBI" id="CHEBI:15361"/>
    </ligand>
</feature>
<keyword evidence="10" id="KW-1185">Reference proteome</keyword>
<evidence type="ECO:0000256" key="4">
    <source>
        <dbReference type="ARBA" id="ARBA00023270"/>
    </source>
</evidence>
<evidence type="ECO:0000256" key="2">
    <source>
        <dbReference type="ARBA" id="ARBA00022490"/>
    </source>
</evidence>
<dbReference type="PANTHER" id="PTHR12128:SF21">
    <property type="entry name" value="N-ACETYLNEURAMINATE LYASE"/>
    <property type="match status" value="1"/>
</dbReference>
<evidence type="ECO:0000256" key="1">
    <source>
        <dbReference type="ARBA" id="ARBA00004496"/>
    </source>
</evidence>
<evidence type="ECO:0000313" key="10">
    <source>
        <dbReference type="Proteomes" id="UP000317977"/>
    </source>
</evidence>
<dbReference type="EMBL" id="SJPX01000004">
    <property type="protein sequence ID" value="TWU49232.1"/>
    <property type="molecule type" value="Genomic_DNA"/>
</dbReference>
<dbReference type="GO" id="GO:0005737">
    <property type="term" value="C:cytoplasm"/>
    <property type="evidence" value="ECO:0007669"/>
    <property type="project" value="UniProtKB-SubCell"/>
</dbReference>
<dbReference type="OrthoDB" id="9771791at2"/>
<reference evidence="9 10" key="1">
    <citation type="submission" date="2019-02" db="EMBL/GenBank/DDBJ databases">
        <title>Deep-cultivation of Planctomycetes and their phenomic and genomic characterization uncovers novel biology.</title>
        <authorList>
            <person name="Wiegand S."/>
            <person name="Jogler M."/>
            <person name="Boedeker C."/>
            <person name="Pinto D."/>
            <person name="Vollmers J."/>
            <person name="Rivas-Marin E."/>
            <person name="Kohn T."/>
            <person name="Peeters S.H."/>
            <person name="Heuer A."/>
            <person name="Rast P."/>
            <person name="Oberbeckmann S."/>
            <person name="Bunk B."/>
            <person name="Jeske O."/>
            <person name="Meyerdierks A."/>
            <person name="Storesund J.E."/>
            <person name="Kallscheuer N."/>
            <person name="Luecker S."/>
            <person name="Lage O.M."/>
            <person name="Pohl T."/>
            <person name="Merkel B.J."/>
            <person name="Hornburger P."/>
            <person name="Mueller R.-W."/>
            <person name="Bruemmer F."/>
            <person name="Labrenz M."/>
            <person name="Spormann A.M."/>
            <person name="Op Den Camp H."/>
            <person name="Overmann J."/>
            <person name="Amann R."/>
            <person name="Jetten M.S.M."/>
            <person name="Mascher T."/>
            <person name="Medema M.H."/>
            <person name="Devos D.P."/>
            <person name="Kaster A.-K."/>
            <person name="Ovreas L."/>
            <person name="Rohde M."/>
            <person name="Galperin M.Y."/>
            <person name="Jogler C."/>
        </authorList>
    </citation>
    <scope>NUCLEOTIDE SEQUENCE [LARGE SCALE GENOMIC DNA]</scope>
    <source>
        <strain evidence="9 10">Poly59</strain>
    </source>
</reference>
<dbReference type="Gene3D" id="3.20.20.70">
    <property type="entry name" value="Aldolase class I"/>
    <property type="match status" value="1"/>
</dbReference>